<feature type="compositionally biased region" description="Acidic residues" evidence="1">
    <location>
        <begin position="39"/>
        <end position="52"/>
    </location>
</feature>
<sequence length="106" mass="11304">MVSAGCAAQSRKSGPPVDDDDALEANNEEEAAAAAVVGDNDDVDDEENDGASEEQKLVSVDPLPVLRFGPVTAMRVNWINQCPTTSKLSFPRHRTTPFVDPAPQNP</sequence>
<evidence type="ECO:0000256" key="1">
    <source>
        <dbReference type="SAM" id="MobiDB-lite"/>
    </source>
</evidence>
<feature type="region of interest" description="Disordered" evidence="1">
    <location>
        <begin position="85"/>
        <end position="106"/>
    </location>
</feature>
<dbReference type="AlphaFoldDB" id="A0A084B606"/>
<keyword evidence="3" id="KW-1185">Reference proteome</keyword>
<evidence type="ECO:0000313" key="2">
    <source>
        <dbReference type="EMBL" id="KEY72985.1"/>
    </source>
</evidence>
<proteinExistence type="predicted"/>
<feature type="compositionally biased region" description="Acidic residues" evidence="1">
    <location>
        <begin position="17"/>
        <end position="31"/>
    </location>
</feature>
<dbReference type="HOGENOM" id="CLU_2224905_0_0_1"/>
<name>A0A084B606_STACB</name>
<feature type="region of interest" description="Disordered" evidence="1">
    <location>
        <begin position="1"/>
        <end position="57"/>
    </location>
</feature>
<reference evidence="2 3" key="1">
    <citation type="journal article" date="2014" name="BMC Genomics">
        <title>Comparative genome sequencing reveals chemotype-specific gene clusters in the toxigenic black mold Stachybotrys.</title>
        <authorList>
            <person name="Semeiks J."/>
            <person name="Borek D."/>
            <person name="Otwinowski Z."/>
            <person name="Grishin N.V."/>
        </authorList>
    </citation>
    <scope>NUCLEOTIDE SEQUENCE [LARGE SCALE GENOMIC DNA]</scope>
    <source>
        <strain evidence="3">CBS 109288 / IBT 7711</strain>
    </source>
</reference>
<accession>A0A084B606</accession>
<organism evidence="2 3">
    <name type="scientific">Stachybotrys chartarum (strain CBS 109288 / IBT 7711)</name>
    <name type="common">Toxic black mold</name>
    <name type="synonym">Stilbospora chartarum</name>
    <dbReference type="NCBI Taxonomy" id="1280523"/>
    <lineage>
        <taxon>Eukaryota</taxon>
        <taxon>Fungi</taxon>
        <taxon>Dikarya</taxon>
        <taxon>Ascomycota</taxon>
        <taxon>Pezizomycotina</taxon>
        <taxon>Sordariomycetes</taxon>
        <taxon>Hypocreomycetidae</taxon>
        <taxon>Hypocreales</taxon>
        <taxon>Stachybotryaceae</taxon>
        <taxon>Stachybotrys</taxon>
    </lineage>
</organism>
<evidence type="ECO:0000313" key="3">
    <source>
        <dbReference type="Proteomes" id="UP000028045"/>
    </source>
</evidence>
<protein>
    <submittedName>
        <fullName evidence="2">Uncharacterized protein</fullName>
    </submittedName>
</protein>
<dbReference type="EMBL" id="KL647944">
    <property type="protein sequence ID" value="KEY72985.1"/>
    <property type="molecule type" value="Genomic_DNA"/>
</dbReference>
<gene>
    <name evidence="2" type="ORF">S7711_10871</name>
</gene>
<dbReference type="Proteomes" id="UP000028045">
    <property type="component" value="Unassembled WGS sequence"/>
</dbReference>